<dbReference type="InterPro" id="IPR054469">
    <property type="entry name" value="Pred_hydrolase_N"/>
</dbReference>
<sequence>MTFQKDQLPRIAIDLEGLAAALAEAERFASNDISVLDSQLHYLDALIDEALAHDEDTSALESDAINVTTQILGQIGAIRDDYSAKLTSALTTLREDGYDPGALQGLDDDGNRTHAQQDQAAVGKYGDGQRVKDQAMVDSPGPWTPEKADAAKRLQDFATATNPGATADSRHLASERLDDYDKSRFTGPLSVDPLLGGTAADRARMRLDWQKKMEQGLLGMPPMTADQATQALDDAEHGARVLVTQKAIEAFQRQGLSADGAKTAVEALGQGVPWRDLLNQDSQLLGGLGAGADAGTRVIKSESETAHALGRFSEADLTQLKSISGKLGLAGLGLDTGLGLYDIVANHAPAWQTAGQVAGGAATSYAVGVGAWALAGTWIGPEGAVLTGLVGAVVLSPYGSKYVGELFGNLDG</sequence>
<keyword evidence="3" id="KW-1185">Reference proteome</keyword>
<name>A0ABT3CLF3_9MYCO</name>
<reference evidence="2 3" key="1">
    <citation type="journal article" date="2022" name="BMC Genomics">
        <title>Comparative genome analysis of mycobacteria focusing on tRNA and non-coding RNA.</title>
        <authorList>
            <person name="Behra P.R.K."/>
            <person name="Pettersson B.M.F."/>
            <person name="Ramesh M."/>
            <person name="Das S."/>
            <person name="Dasgupta S."/>
            <person name="Kirsebom L.A."/>
        </authorList>
    </citation>
    <scope>NUCLEOTIDE SEQUENCE [LARGE SCALE GENOMIC DNA]</scope>
    <source>
        <strain evidence="2 3">DSM 44078</strain>
    </source>
</reference>
<evidence type="ECO:0000259" key="1">
    <source>
        <dbReference type="Pfam" id="PF22905"/>
    </source>
</evidence>
<protein>
    <recommendedName>
        <fullName evidence="1">Predicted hydrolase N-terminal domain-containing protein</fullName>
    </recommendedName>
</protein>
<dbReference type="Pfam" id="PF22905">
    <property type="entry name" value="Hydro_N_hd"/>
    <property type="match status" value="1"/>
</dbReference>
<evidence type="ECO:0000313" key="3">
    <source>
        <dbReference type="Proteomes" id="UP001526201"/>
    </source>
</evidence>
<proteinExistence type="predicted"/>
<comment type="caution">
    <text evidence="2">The sequence shown here is derived from an EMBL/GenBank/DDBJ whole genome shotgun (WGS) entry which is preliminary data.</text>
</comment>
<dbReference type="Proteomes" id="UP001526201">
    <property type="component" value="Unassembled WGS sequence"/>
</dbReference>
<feature type="domain" description="Predicted hydrolase N-terminal" evidence="1">
    <location>
        <begin position="2"/>
        <end position="94"/>
    </location>
</feature>
<gene>
    <name evidence="2" type="ORF">H7J73_29965</name>
</gene>
<dbReference type="EMBL" id="JACKTY010000049">
    <property type="protein sequence ID" value="MCV7230242.1"/>
    <property type="molecule type" value="Genomic_DNA"/>
</dbReference>
<organism evidence="2 3">
    <name type="scientific">Mycolicibacterium komossense</name>
    <dbReference type="NCBI Taxonomy" id="1779"/>
    <lineage>
        <taxon>Bacteria</taxon>
        <taxon>Bacillati</taxon>
        <taxon>Actinomycetota</taxon>
        <taxon>Actinomycetes</taxon>
        <taxon>Mycobacteriales</taxon>
        <taxon>Mycobacteriaceae</taxon>
        <taxon>Mycolicibacterium</taxon>
    </lineage>
</organism>
<evidence type="ECO:0000313" key="2">
    <source>
        <dbReference type="EMBL" id="MCV7230242.1"/>
    </source>
</evidence>
<accession>A0ABT3CLF3</accession>